<evidence type="ECO:0000256" key="1">
    <source>
        <dbReference type="ARBA" id="ARBA00001974"/>
    </source>
</evidence>
<evidence type="ECO:0000256" key="2">
    <source>
        <dbReference type="ARBA" id="ARBA00004924"/>
    </source>
</evidence>
<keyword evidence="4" id="KW-0285">Flavoprotein</keyword>
<comment type="cofactor">
    <cofactor evidence="1">
        <name>FAD</name>
        <dbReference type="ChEBI" id="CHEBI:57692"/>
    </cofactor>
</comment>
<dbReference type="PANTHER" id="PTHR42802:SF1">
    <property type="entry name" value="L-ORNITHINE N(5)-MONOOXYGENASE"/>
    <property type="match status" value="1"/>
</dbReference>
<keyword evidence="9" id="KW-0503">Monooxygenase</keyword>
<evidence type="ECO:0000256" key="3">
    <source>
        <dbReference type="ARBA" id="ARBA00007588"/>
    </source>
</evidence>
<dbReference type="AlphaFoldDB" id="A0A9X8GVQ4"/>
<dbReference type="PANTHER" id="PTHR42802">
    <property type="entry name" value="MONOOXYGENASE"/>
    <property type="match status" value="1"/>
</dbReference>
<evidence type="ECO:0000313" key="9">
    <source>
        <dbReference type="EMBL" id="RIX80242.1"/>
    </source>
</evidence>
<reference evidence="9 10" key="1">
    <citation type="submission" date="2018-09" db="EMBL/GenBank/DDBJ databases">
        <title>Acidovorax cavernicola nov. sp. isolated from Gruta de las Maravillas (Aracena, Spain).</title>
        <authorList>
            <person name="Jurado V."/>
            <person name="Gutierrez-Patricio S."/>
            <person name="Gonzalez-Pimentel J.L."/>
            <person name="Miller A.Z."/>
            <person name="Laiz L."/>
            <person name="Saiz-Jimenez C."/>
        </authorList>
    </citation>
    <scope>NUCLEOTIDE SEQUENCE [LARGE SCALE GENOMIC DNA]</scope>
    <source>
        <strain evidence="9 10">1011MAR4D40.2</strain>
    </source>
</reference>
<dbReference type="Proteomes" id="UP000265619">
    <property type="component" value="Unassembled WGS sequence"/>
</dbReference>
<gene>
    <name evidence="9" type="ORF">D3H34_12925</name>
</gene>
<dbReference type="Gene3D" id="3.50.50.60">
    <property type="entry name" value="FAD/NAD(P)-binding domain"/>
    <property type="match status" value="1"/>
</dbReference>
<feature type="region of interest" description="Disordered" evidence="8">
    <location>
        <begin position="417"/>
        <end position="442"/>
    </location>
</feature>
<comment type="pathway">
    <text evidence="2">Siderophore biosynthesis.</text>
</comment>
<accession>A0A9X8GVQ4</accession>
<keyword evidence="6" id="KW-0521">NADP</keyword>
<evidence type="ECO:0000256" key="7">
    <source>
        <dbReference type="ARBA" id="ARBA00023002"/>
    </source>
</evidence>
<dbReference type="Pfam" id="PF13434">
    <property type="entry name" value="Lys_Orn_oxgnase"/>
    <property type="match status" value="1"/>
</dbReference>
<dbReference type="InterPro" id="IPR036188">
    <property type="entry name" value="FAD/NAD-bd_sf"/>
</dbReference>
<dbReference type="GO" id="GO:0006879">
    <property type="term" value="P:intracellular iron ion homeostasis"/>
    <property type="evidence" value="ECO:0007669"/>
    <property type="project" value="TreeGrafter"/>
</dbReference>
<organism evidence="9 10">
    <name type="scientific">Acidovorax cavernicola</name>
    <dbReference type="NCBI Taxonomy" id="1675792"/>
    <lineage>
        <taxon>Bacteria</taxon>
        <taxon>Pseudomonadati</taxon>
        <taxon>Pseudomonadota</taxon>
        <taxon>Betaproteobacteria</taxon>
        <taxon>Burkholderiales</taxon>
        <taxon>Comamonadaceae</taxon>
        <taxon>Acidovorax</taxon>
    </lineage>
</organism>
<evidence type="ECO:0000256" key="8">
    <source>
        <dbReference type="SAM" id="MobiDB-lite"/>
    </source>
</evidence>
<evidence type="ECO:0000256" key="4">
    <source>
        <dbReference type="ARBA" id="ARBA00022630"/>
    </source>
</evidence>
<keyword evidence="5" id="KW-0274">FAD</keyword>
<comment type="caution">
    <text evidence="9">The sequence shown here is derived from an EMBL/GenBank/DDBJ whole genome shotgun (WGS) entry which is preliminary data.</text>
</comment>
<keyword evidence="10" id="KW-1185">Reference proteome</keyword>
<dbReference type="OrthoDB" id="7527071at2"/>
<proteinExistence type="inferred from homology"/>
<dbReference type="SUPFAM" id="SSF51905">
    <property type="entry name" value="FAD/NAD(P)-binding domain"/>
    <property type="match status" value="2"/>
</dbReference>
<dbReference type="RefSeq" id="WP_119553862.1">
    <property type="nucleotide sequence ID" value="NZ_QXMN01000013.1"/>
</dbReference>
<dbReference type="EMBL" id="QXMN01000013">
    <property type="protein sequence ID" value="RIX80242.1"/>
    <property type="molecule type" value="Genomic_DNA"/>
</dbReference>
<evidence type="ECO:0000256" key="5">
    <source>
        <dbReference type="ARBA" id="ARBA00022827"/>
    </source>
</evidence>
<feature type="compositionally biased region" description="Low complexity" evidence="8">
    <location>
        <begin position="422"/>
        <end position="432"/>
    </location>
</feature>
<evidence type="ECO:0000313" key="10">
    <source>
        <dbReference type="Proteomes" id="UP000265619"/>
    </source>
</evidence>
<comment type="similarity">
    <text evidence="3">Belongs to the lysine N(6)-hydroxylase/L-ornithine N(5)-oxygenase family.</text>
</comment>
<name>A0A9X8GVQ4_9BURK</name>
<keyword evidence="7" id="KW-0560">Oxidoreductase</keyword>
<sequence>MQIHDLIGVGFGPSNIALAIALDEKRQKGHFVDALFIEKQPGFVWHRNMLLDNAHMQISFLKDLATLRNPSSRFTFLNYLHEKDRLQDFINLKTFFPSRHEFNDYLGWAAAQFEDRCAYGEAVFEVVPEMKGDEVSLLRVRSRDANGAVRERLARNLVVSVGGVANVPARFQPLRDDGRVFHSSTYLEAIARHPGADRIAIVGAGQSAAEIFMDLQSHPAKPQVDLIMRARSIKPSDDSPFVNEIFNTDFTDFVFNRSVNERAELLEEFWHTNYAAPDLELIQQIFNVFYRQRVAGSTRHSFLRRHEVSAVRAAQDGIHLSLHDMNTGARRDKAYDAVVLATGYARDAHRTLLAPLAPYLGDFSVDRDYRVQSTPALRPGIFLQGACENSHGLSDTLLSVTAIRSDEIGQALLDATPRHTSQAQQAPQTPAAERPAHAAPVV</sequence>
<dbReference type="GO" id="GO:0004497">
    <property type="term" value="F:monooxygenase activity"/>
    <property type="evidence" value="ECO:0007669"/>
    <property type="project" value="UniProtKB-KW"/>
</dbReference>
<protein>
    <submittedName>
        <fullName evidence="9">Ornithine monooxygenase</fullName>
    </submittedName>
</protein>
<dbReference type="InterPro" id="IPR025700">
    <property type="entry name" value="Lys/Orn_oxygenase"/>
</dbReference>
<evidence type="ECO:0000256" key="6">
    <source>
        <dbReference type="ARBA" id="ARBA00022857"/>
    </source>
</evidence>